<keyword evidence="2" id="KW-1185">Reference proteome</keyword>
<comment type="caution">
    <text evidence="1">The sequence shown here is derived from an EMBL/GenBank/DDBJ whole genome shotgun (WGS) entry which is preliminary data.</text>
</comment>
<dbReference type="Proteomes" id="UP000179786">
    <property type="component" value="Unassembled WGS sequence"/>
</dbReference>
<sequence length="163" mass="18258">MTYIYETIEGQRISEPAPSCYQLNVNEAGNIFEKTLYNPQPKNLVVTLSNVTVECGQAALVGNIWWLPKGERFILRANVSELADTQLMVMVERVINAEQPIDDIRFVAEIVDGVFTMQGCFELSGNYLITPSRLNAGLERIGAPFRLAFSALEFDAYMPEQTS</sequence>
<dbReference type="STRING" id="1859457.BET10_10560"/>
<reference evidence="1 2" key="1">
    <citation type="submission" date="2016-09" db="EMBL/GenBank/DDBJ databases">
        <title>Pseudoalteromonas amylolytica sp. nov., isolated from the surface seawater.</title>
        <authorList>
            <person name="Wu Y.-H."/>
            <person name="Cheng H."/>
            <person name="Jin X.-B."/>
            <person name="Wang C.-S."/>
            <person name="Xu X.-W."/>
        </authorList>
    </citation>
    <scope>NUCLEOTIDE SEQUENCE [LARGE SCALE GENOMIC DNA]</scope>
    <source>
        <strain evidence="1 2">JW1</strain>
    </source>
</reference>
<dbReference type="OrthoDB" id="6293363at2"/>
<organism evidence="1 2">
    <name type="scientific">Pseudoalteromonas amylolytica</name>
    <dbReference type="NCBI Taxonomy" id="1859457"/>
    <lineage>
        <taxon>Bacteria</taxon>
        <taxon>Pseudomonadati</taxon>
        <taxon>Pseudomonadota</taxon>
        <taxon>Gammaproteobacteria</taxon>
        <taxon>Alteromonadales</taxon>
        <taxon>Pseudoalteromonadaceae</taxon>
        <taxon>Pseudoalteromonas</taxon>
    </lineage>
</organism>
<proteinExistence type="predicted"/>
<accession>A0A1S1MW78</accession>
<protein>
    <submittedName>
        <fullName evidence="1">Uncharacterized protein</fullName>
    </submittedName>
</protein>
<evidence type="ECO:0000313" key="1">
    <source>
        <dbReference type="EMBL" id="OHU91263.1"/>
    </source>
</evidence>
<name>A0A1S1MW78_9GAMM</name>
<gene>
    <name evidence="1" type="ORF">BET10_10560</name>
</gene>
<dbReference type="RefSeq" id="WP_070985024.1">
    <property type="nucleotide sequence ID" value="NZ_MKJU01000025.1"/>
</dbReference>
<dbReference type="EMBL" id="MKJU01000025">
    <property type="protein sequence ID" value="OHU91263.1"/>
    <property type="molecule type" value="Genomic_DNA"/>
</dbReference>
<evidence type="ECO:0000313" key="2">
    <source>
        <dbReference type="Proteomes" id="UP000179786"/>
    </source>
</evidence>
<dbReference type="AlphaFoldDB" id="A0A1S1MW78"/>